<sequence length="135" mass="15052">MRTNKMLVARSIMLNLSSAVLLTIINMAYAAVIYLSLHGWLVQHEPSGMQLLMHVFVTTPVIVVTTLWLFLLSKSGKCSAKFWQLNLAGLLVPIVSIQTGITYYHYDKIGLAVTILVPIALITLLISEFRRHASN</sequence>
<accession>A0ABP2YZY5</accession>
<dbReference type="Proteomes" id="UP000017548">
    <property type="component" value="Unassembled WGS sequence"/>
</dbReference>
<keyword evidence="3" id="KW-1185">Reference proteome</keyword>
<feature type="transmembrane region" description="Helical" evidence="1">
    <location>
        <begin position="49"/>
        <end position="71"/>
    </location>
</feature>
<gene>
    <name evidence="2" type="ORF">SHD_3701</name>
</gene>
<keyword evidence="1" id="KW-1133">Transmembrane helix</keyword>
<keyword evidence="1" id="KW-0812">Transmembrane</keyword>
<evidence type="ECO:0000256" key="1">
    <source>
        <dbReference type="SAM" id="Phobius"/>
    </source>
</evidence>
<dbReference type="EMBL" id="AXZL01000076">
    <property type="protein sequence ID" value="ESE39492.1"/>
    <property type="molecule type" value="Genomic_DNA"/>
</dbReference>
<keyword evidence="1" id="KW-0472">Membrane</keyword>
<feature type="transmembrane region" description="Helical" evidence="1">
    <location>
        <begin position="83"/>
        <end position="103"/>
    </location>
</feature>
<reference evidence="2 3" key="1">
    <citation type="journal article" date="2013" name="Genome Announc.">
        <title>Draft Genome Sequence of Shewanella decolorationis S12, a Dye-Degrading Bacterium Isolated from a Wastewater Treatment Plant.</title>
        <authorList>
            <person name="Xu M."/>
            <person name="Fang Y."/>
            <person name="Liu J."/>
            <person name="Chen X."/>
            <person name="Sun G."/>
            <person name="Guo J."/>
            <person name="Hua Z."/>
            <person name="Tu Q."/>
            <person name="Wu L."/>
            <person name="Zhou J."/>
            <person name="Liu X."/>
        </authorList>
    </citation>
    <scope>NUCLEOTIDE SEQUENCE [LARGE SCALE GENOMIC DNA]</scope>
    <source>
        <strain evidence="2 3">S12</strain>
    </source>
</reference>
<comment type="caution">
    <text evidence="2">The sequence shown here is derived from an EMBL/GenBank/DDBJ whole genome shotgun (WGS) entry which is preliminary data.</text>
</comment>
<name>A0ABP2YZY5_9GAMM</name>
<feature type="transmembrane region" description="Helical" evidence="1">
    <location>
        <begin position="109"/>
        <end position="127"/>
    </location>
</feature>
<evidence type="ECO:0000313" key="2">
    <source>
        <dbReference type="EMBL" id="ESE39492.1"/>
    </source>
</evidence>
<evidence type="ECO:0000313" key="3">
    <source>
        <dbReference type="Proteomes" id="UP000017548"/>
    </source>
</evidence>
<feature type="transmembrane region" description="Helical" evidence="1">
    <location>
        <begin position="12"/>
        <end position="37"/>
    </location>
</feature>
<proteinExistence type="predicted"/>
<dbReference type="RefSeq" id="WP_023268580.1">
    <property type="nucleotide sequence ID" value="NZ_AXZL01000076.1"/>
</dbReference>
<organism evidence="2 3">
    <name type="scientific">Shewanella decolorationis S12</name>
    <dbReference type="NCBI Taxonomy" id="1353536"/>
    <lineage>
        <taxon>Bacteria</taxon>
        <taxon>Pseudomonadati</taxon>
        <taxon>Pseudomonadota</taxon>
        <taxon>Gammaproteobacteria</taxon>
        <taxon>Alteromonadales</taxon>
        <taxon>Shewanellaceae</taxon>
        <taxon>Shewanella</taxon>
    </lineage>
</organism>
<protein>
    <submittedName>
        <fullName evidence="2">Uncharacterized protein</fullName>
    </submittedName>
</protein>